<dbReference type="EMBL" id="AJ279828">
    <property type="protein sequence ID" value="CAC19173.1"/>
    <property type="molecule type" value="Genomic_DNA"/>
</dbReference>
<sequence length="124" mass="14020">MTMGVFVMRAISVRLVMCAHLLHSARVRRLSRMQYLDTTARNLSTSALRSIRRECSSFRSLSVTGSLDAFKNLPDTYCSEYLGSFVYVLRNISITSRHRTPCVSKYMGSLGEIFPYVLPAVVET</sequence>
<reference evidence="1" key="1">
    <citation type="journal article" date="2000" name="J. Gen. Virol.">
        <title>Phylogenetic position of the Diadromus pulchellus ascovirus DNA polymerase among viruses with large double-stranded DNA genomes.</title>
        <authorList>
            <person name="Stasiak K."/>
            <person name="Demattei M.V."/>
            <person name="Federici B.A."/>
            <person name="Bigot Y."/>
        </authorList>
    </citation>
    <scope>NUCLEOTIDE SEQUENCE</scope>
</reference>
<proteinExistence type="predicted"/>
<accession>Q9DKM1</accession>
<organismHost>
    <name type="scientific">Spodoptera frugiperda</name>
    <name type="common">Fall armyworm</name>
    <dbReference type="NCBI Taxonomy" id="7108"/>
</organismHost>
<evidence type="ECO:0000313" key="1">
    <source>
        <dbReference type="EMBL" id="CAC19173.1"/>
    </source>
</evidence>
<organism evidence="1">
    <name type="scientific">Spodoptera frugiperda ascovirus 1a</name>
    <name type="common">SfAV-1a</name>
    <dbReference type="NCBI Taxonomy" id="113370"/>
    <lineage>
        <taxon>Viruses</taxon>
        <taxon>Varidnaviria</taxon>
        <taxon>Bamfordvirae</taxon>
        <taxon>Nucleocytoviricota</taxon>
        <taxon>Megaviricetes</taxon>
        <taxon>Pimascovirales</taxon>
        <taxon>Pimascovirales incertae sedis</taxon>
        <taxon>Ascoviridae</taxon>
        <taxon>Ascovirus</taxon>
        <taxon>Ascovirus sfav1a</taxon>
    </lineage>
</organism>
<protein>
    <submittedName>
        <fullName evidence="1">Uncharacterized protein</fullName>
    </submittedName>
</protein>
<name>Q9DKM1_SFAVA</name>